<name>A0A378IXV6_9GAMM</name>
<dbReference type="RefSeq" id="WP_115176103.1">
    <property type="nucleotide sequence ID" value="NZ_UGNY01000001.1"/>
</dbReference>
<reference evidence="1 2" key="1">
    <citation type="submission" date="2018-06" db="EMBL/GenBank/DDBJ databases">
        <authorList>
            <consortium name="Pathogen Informatics"/>
            <person name="Doyle S."/>
        </authorList>
    </citation>
    <scope>NUCLEOTIDE SEQUENCE [LARGE SCALE GENOMIC DNA]</scope>
    <source>
        <strain evidence="1 2">NCTC11978</strain>
    </source>
</reference>
<evidence type="ECO:0000313" key="1">
    <source>
        <dbReference type="EMBL" id="STX39730.1"/>
    </source>
</evidence>
<protein>
    <submittedName>
        <fullName evidence="1">Uncharacterized protein</fullName>
    </submittedName>
</protein>
<proteinExistence type="predicted"/>
<organism evidence="1 2">
    <name type="scientific">Legionella feeleii</name>
    <dbReference type="NCBI Taxonomy" id="453"/>
    <lineage>
        <taxon>Bacteria</taxon>
        <taxon>Pseudomonadati</taxon>
        <taxon>Pseudomonadota</taxon>
        <taxon>Gammaproteobacteria</taxon>
        <taxon>Legionellales</taxon>
        <taxon>Legionellaceae</taxon>
        <taxon>Legionella</taxon>
    </lineage>
</organism>
<evidence type="ECO:0000313" key="2">
    <source>
        <dbReference type="Proteomes" id="UP000254033"/>
    </source>
</evidence>
<gene>
    <name evidence="1" type="ORF">NCTC11978_02936</name>
</gene>
<dbReference type="AlphaFoldDB" id="A0A378IXV6"/>
<sequence length="125" mass="14526">MTNFEWGTLYPTQTQCPPLEAQEMEIGVAYRFIKTEPLVETDFYPNNKTNRRINYSDCKMWAVSLFSSFDGLNALKEIIPAFKGRKIAAGSIKSIYGRAIIAKDGHINLWRYKQIVMHENFWIVK</sequence>
<accession>A0A378IXV6</accession>
<dbReference type="EMBL" id="UGNY01000001">
    <property type="protein sequence ID" value="STX39730.1"/>
    <property type="molecule type" value="Genomic_DNA"/>
</dbReference>
<dbReference type="Proteomes" id="UP000254033">
    <property type="component" value="Unassembled WGS sequence"/>
</dbReference>